<reference evidence="5" key="2">
    <citation type="submission" date="2025-05" db="UniProtKB">
        <authorList>
            <consortium name="RefSeq"/>
        </authorList>
    </citation>
    <scope>IDENTIFICATION</scope>
    <source>
        <tissue evidence="5">Leaf</tissue>
    </source>
</reference>
<feature type="chain" id="PRO_5045020613" evidence="1">
    <location>
        <begin position="23"/>
        <end position="125"/>
    </location>
</feature>
<dbReference type="OrthoDB" id="696558at2759"/>
<name>A0A9R0J108_SPIOL</name>
<evidence type="ECO:0000256" key="1">
    <source>
        <dbReference type="SAM" id="SignalP"/>
    </source>
</evidence>
<dbReference type="InterPro" id="IPR036312">
    <property type="entry name" value="Bifun_inhib/LTP/seed_sf"/>
</dbReference>
<evidence type="ECO:0000313" key="3">
    <source>
        <dbReference type="Proteomes" id="UP000813463"/>
    </source>
</evidence>
<dbReference type="SUPFAM" id="SSF47699">
    <property type="entry name" value="Bifunctional inhibitor/lipid-transfer protein/seed storage 2S albumin"/>
    <property type="match status" value="1"/>
</dbReference>
<accession>A0A9R0HSQ5</accession>
<dbReference type="RefSeq" id="XP_021858558.2">
    <property type="nucleotide sequence ID" value="XM_022002866.2"/>
</dbReference>
<dbReference type="InterPro" id="IPR027923">
    <property type="entry name" value="Hydrophob_seed_dom"/>
</dbReference>
<gene>
    <name evidence="5" type="primary">LOC110797751</name>
    <name evidence="4" type="synonym">LOC110775680</name>
</gene>
<feature type="signal peptide" evidence="1">
    <location>
        <begin position="1"/>
        <end position="22"/>
    </location>
</feature>
<protein>
    <submittedName>
        <fullName evidence="4 5">Hydrophobic seed protein-like</fullName>
    </submittedName>
</protein>
<keyword evidence="3" id="KW-1185">Reference proteome</keyword>
<feature type="domain" description="Hydrophobic seed protein" evidence="2">
    <location>
        <begin position="30"/>
        <end position="87"/>
    </location>
</feature>
<dbReference type="PANTHER" id="PTHR31731">
    <property type="match status" value="1"/>
</dbReference>
<dbReference type="Pfam" id="PF14547">
    <property type="entry name" value="Hydrophob_seed"/>
    <property type="match status" value="1"/>
</dbReference>
<dbReference type="AlphaFoldDB" id="A0A9R0J108"/>
<dbReference type="Proteomes" id="UP000813463">
    <property type="component" value="Chromosome 6"/>
</dbReference>
<organism evidence="3 5">
    <name type="scientific">Spinacia oleracea</name>
    <name type="common">Spinach</name>
    <dbReference type="NCBI Taxonomy" id="3562"/>
    <lineage>
        <taxon>Eukaryota</taxon>
        <taxon>Viridiplantae</taxon>
        <taxon>Streptophyta</taxon>
        <taxon>Embryophyta</taxon>
        <taxon>Tracheophyta</taxon>
        <taxon>Spermatophyta</taxon>
        <taxon>Magnoliopsida</taxon>
        <taxon>eudicotyledons</taxon>
        <taxon>Gunneridae</taxon>
        <taxon>Pentapetalae</taxon>
        <taxon>Caryophyllales</taxon>
        <taxon>Chenopodiaceae</taxon>
        <taxon>Chenopodioideae</taxon>
        <taxon>Anserineae</taxon>
        <taxon>Spinacia</taxon>
    </lineage>
</organism>
<dbReference type="KEGG" id="soe:110797751"/>
<evidence type="ECO:0000313" key="5">
    <source>
        <dbReference type="RefSeq" id="XP_021858558.2"/>
    </source>
</evidence>
<evidence type="ECO:0000313" key="4">
    <source>
        <dbReference type="RefSeq" id="XP_021835984.1"/>
    </source>
</evidence>
<sequence length="125" mass="12677">MASKSAVALLMVNLALFAFVSANATATCPDLNACINIADGLVNAELGGQSGTPCCELIHGIADADLALCLCSSLQNTPLGSTLGVLINLLGGLLGGLTGNSLLNKELLVILNSCGYNNASLYKCY</sequence>
<dbReference type="InterPro" id="IPR051636">
    <property type="entry name" value="Plant_LTP/defense-related"/>
</dbReference>
<evidence type="ECO:0000259" key="2">
    <source>
        <dbReference type="Pfam" id="PF14547"/>
    </source>
</evidence>
<dbReference type="GeneID" id="110797751"/>
<proteinExistence type="predicted"/>
<reference evidence="3" key="1">
    <citation type="journal article" date="2021" name="Nat. Commun.">
        <title>Genomic analyses provide insights into spinach domestication and the genetic basis of agronomic traits.</title>
        <authorList>
            <person name="Cai X."/>
            <person name="Sun X."/>
            <person name="Xu C."/>
            <person name="Sun H."/>
            <person name="Wang X."/>
            <person name="Ge C."/>
            <person name="Zhang Z."/>
            <person name="Wang Q."/>
            <person name="Fei Z."/>
            <person name="Jiao C."/>
            <person name="Wang Q."/>
        </authorList>
    </citation>
    <scope>NUCLEOTIDE SEQUENCE [LARGE SCALE GENOMIC DNA]</scope>
    <source>
        <strain evidence="3">cv. Varoflay</strain>
    </source>
</reference>
<dbReference type="RefSeq" id="XP_021835984.1">
    <property type="nucleotide sequence ID" value="XM_021980292.1"/>
</dbReference>
<accession>A0A9R0J108</accession>
<keyword evidence="1" id="KW-0732">Signal</keyword>
<dbReference type="Gene3D" id="1.10.110.10">
    <property type="entry name" value="Plant lipid-transfer and hydrophobic proteins"/>
    <property type="match status" value="1"/>
</dbReference>